<proteinExistence type="predicted"/>
<sequence>MEQALFYSNMPLRARDFHNFEKYLLANSVNTDYGVIWFPKKGIEIKTITNENNEFELRIREIAGFKKEKGIIIINSESPPLKKKIHIPENDIVHDIFITDELTKVSEENKSRLNIRVYEISKQNQDDLEVQIRQDNELYVGRFLIRKRAGNDPEIEMVQIPLIYKLSAIEEWEKQFNNTVLPIKQALKRMAKIYENDRYFLSEIIKFGERCLDLPLSELYLESESLGSREDNLHDLEAKIDAIVNSSNRKNRGWELFYTMKMTNHLAMDISENLNRGGVNLLPFMKEDFTTDIDTIHILKQFDDDHQIEFRFLTNEVIEILKRENSITINRSNSSLESIRTESTTKGNNLTLIYKIPIKKKQANTITFFFLKIGNLQYGKDYQLFYSTLYDGKSN</sequence>
<dbReference type="RefSeq" id="WP_302041015.1">
    <property type="nucleotide sequence ID" value="NZ_JAUKPO010000027.1"/>
</dbReference>
<reference evidence="1" key="1">
    <citation type="submission" date="2023-07" db="EMBL/GenBank/DDBJ databases">
        <title>The genome sequence of Rhodocytophaga aerolata KACC 12507.</title>
        <authorList>
            <person name="Zhang X."/>
        </authorList>
    </citation>
    <scope>NUCLEOTIDE SEQUENCE</scope>
    <source>
        <strain evidence="1">KACC 12507</strain>
    </source>
</reference>
<gene>
    <name evidence="1" type="ORF">Q0590_28285</name>
</gene>
<comment type="caution">
    <text evidence="1">The sequence shown here is derived from an EMBL/GenBank/DDBJ whole genome shotgun (WGS) entry which is preliminary data.</text>
</comment>
<evidence type="ECO:0000313" key="2">
    <source>
        <dbReference type="Proteomes" id="UP001168528"/>
    </source>
</evidence>
<protein>
    <submittedName>
        <fullName evidence="1">Uncharacterized protein</fullName>
    </submittedName>
</protein>
<name>A0ABT8RDP2_9BACT</name>
<dbReference type="EMBL" id="JAUKPO010000027">
    <property type="protein sequence ID" value="MDO1450212.1"/>
    <property type="molecule type" value="Genomic_DNA"/>
</dbReference>
<accession>A0ABT8RDP2</accession>
<evidence type="ECO:0000313" key="1">
    <source>
        <dbReference type="EMBL" id="MDO1450212.1"/>
    </source>
</evidence>
<organism evidence="1 2">
    <name type="scientific">Rhodocytophaga aerolata</name>
    <dbReference type="NCBI Taxonomy" id="455078"/>
    <lineage>
        <taxon>Bacteria</taxon>
        <taxon>Pseudomonadati</taxon>
        <taxon>Bacteroidota</taxon>
        <taxon>Cytophagia</taxon>
        <taxon>Cytophagales</taxon>
        <taxon>Rhodocytophagaceae</taxon>
        <taxon>Rhodocytophaga</taxon>
    </lineage>
</organism>
<keyword evidence="2" id="KW-1185">Reference proteome</keyword>
<dbReference type="Proteomes" id="UP001168528">
    <property type="component" value="Unassembled WGS sequence"/>
</dbReference>